<keyword evidence="4" id="KW-1185">Reference proteome</keyword>
<dbReference type="Proteomes" id="UP000037848">
    <property type="component" value="Unassembled WGS sequence"/>
</dbReference>
<evidence type="ECO:0000313" key="4">
    <source>
        <dbReference type="Proteomes" id="UP000037848"/>
    </source>
</evidence>
<dbReference type="RefSeq" id="WP_054205109.1">
    <property type="nucleotide sequence ID" value="NZ_LHPH01000004.1"/>
</dbReference>
<dbReference type="EMBL" id="LHPH01000004">
    <property type="protein sequence ID" value="KPH64685.1"/>
    <property type="molecule type" value="Genomic_DNA"/>
</dbReference>
<organism evidence="3 4">
    <name type="scientific">Pseudoalteromonas porphyrae</name>
    <dbReference type="NCBI Taxonomy" id="187330"/>
    <lineage>
        <taxon>Bacteria</taxon>
        <taxon>Pseudomonadati</taxon>
        <taxon>Pseudomonadota</taxon>
        <taxon>Gammaproteobacteria</taxon>
        <taxon>Alteromonadales</taxon>
        <taxon>Pseudoalteromonadaceae</taxon>
        <taxon>Pseudoalteromonas</taxon>
    </lineage>
</organism>
<dbReference type="Pfam" id="PF04519">
    <property type="entry name" value="Bactofilin"/>
    <property type="match status" value="1"/>
</dbReference>
<feature type="region of interest" description="Disordered" evidence="2">
    <location>
        <begin position="1"/>
        <end position="25"/>
    </location>
</feature>
<comment type="caution">
    <text evidence="3">The sequence shown here is derived from an EMBL/GenBank/DDBJ whole genome shotgun (WGS) entry which is preliminary data.</text>
</comment>
<evidence type="ECO:0008006" key="5">
    <source>
        <dbReference type="Google" id="ProtNLM"/>
    </source>
</evidence>
<proteinExistence type="inferred from homology"/>
<evidence type="ECO:0000256" key="2">
    <source>
        <dbReference type="SAM" id="MobiDB-lite"/>
    </source>
</evidence>
<dbReference type="InterPro" id="IPR007607">
    <property type="entry name" value="BacA/B"/>
</dbReference>
<dbReference type="PANTHER" id="PTHR35024:SF4">
    <property type="entry name" value="POLYMER-FORMING CYTOSKELETAL PROTEIN"/>
    <property type="match status" value="1"/>
</dbReference>
<dbReference type="PANTHER" id="PTHR35024">
    <property type="entry name" value="HYPOTHETICAL CYTOSOLIC PROTEIN"/>
    <property type="match status" value="1"/>
</dbReference>
<dbReference type="OrthoDB" id="5738271at2"/>
<protein>
    <recommendedName>
        <fullName evidence="5">Polymer-forming cytoskeletal protein</fullName>
    </recommendedName>
</protein>
<comment type="similarity">
    <text evidence="1">Belongs to the bactofilin family.</text>
</comment>
<evidence type="ECO:0000313" key="3">
    <source>
        <dbReference type="EMBL" id="KPH64685.1"/>
    </source>
</evidence>
<dbReference type="AlphaFoldDB" id="A0A0N1MTT5"/>
<sequence length="163" mass="17312">MFGKKKSPVGNSSSSHLKRTNNTPSIISEDVRLTGSLVSQGEVQLDGRIDGDVRVNHLVIGTTGTVEGTVTAESVIVKGKIFGSLNASKVVIESSAQVHGDVYQDTLSIDAGAIIEGNLKQRHEAETVALINNDTESKSELTSVLSEGDNDLSFFNKQAAEKE</sequence>
<dbReference type="STRING" id="187330.AMS58_11100"/>
<evidence type="ECO:0000256" key="1">
    <source>
        <dbReference type="ARBA" id="ARBA00044755"/>
    </source>
</evidence>
<reference evidence="3 4" key="1">
    <citation type="submission" date="2015-08" db="EMBL/GenBank/DDBJ databases">
        <title>Draft Genome Sequence of Pseudoalteromonas porphyrae UCD-SED14.</title>
        <authorList>
            <person name="Coil D.A."/>
            <person name="Jospin G."/>
            <person name="Lee R.D."/>
            <person name="Eisen J.A."/>
        </authorList>
    </citation>
    <scope>NUCLEOTIDE SEQUENCE [LARGE SCALE GENOMIC DNA]</scope>
    <source>
        <strain evidence="3 4">UCD-SED14</strain>
    </source>
</reference>
<name>A0A0N1MTT5_9GAMM</name>
<feature type="compositionally biased region" description="Polar residues" evidence="2">
    <location>
        <begin position="9"/>
        <end position="25"/>
    </location>
</feature>
<dbReference type="PATRIC" id="fig|187330.3.peg.2832"/>
<accession>A0A0N1MTT5</accession>
<gene>
    <name evidence="3" type="ORF">ADS77_05310</name>
</gene>